<feature type="chain" id="PRO_5016312799" evidence="1">
    <location>
        <begin position="21"/>
        <end position="305"/>
    </location>
</feature>
<feature type="signal peptide" evidence="1">
    <location>
        <begin position="1"/>
        <end position="20"/>
    </location>
</feature>
<sequence>MSKIQEKIVFLLLITNLIESAVIAIKKNQNSELDSSNIPIHTLNCEEPTGFCYAIELKLNKTHQNFSPVSTIPAEKVKIIHLGGTPLIYRDSTTSVMHTLTSDLCHAFPHLKMIDAKYLKLTEIKEDALNDCTELESINLANNELNEIHENLFKFNKNLNKIRLEDNRLLKINLNLFGELRHLNELGFDGHLLNDFHVNKVRHRGIIKLVVRFSDLGSINLRELDEFGITQNFPHLSSFIPCFGIRDSYQVRFLEQTYEPFAKMYCFERPGNWDQDEEKIITTTEKISLIEHESAIQEIENNGID</sequence>
<name>A0A336LRS1_CULSO</name>
<dbReference type="InterPro" id="IPR032675">
    <property type="entry name" value="LRR_dom_sf"/>
</dbReference>
<dbReference type="InterPro" id="IPR026906">
    <property type="entry name" value="LRR_5"/>
</dbReference>
<keyword evidence="1" id="KW-0732">Signal</keyword>
<evidence type="ECO:0000256" key="1">
    <source>
        <dbReference type="SAM" id="SignalP"/>
    </source>
</evidence>
<gene>
    <name evidence="2" type="primary">CSON002116</name>
</gene>
<dbReference type="SUPFAM" id="SSF52058">
    <property type="entry name" value="L domain-like"/>
    <property type="match status" value="1"/>
</dbReference>
<dbReference type="Gene3D" id="3.80.10.10">
    <property type="entry name" value="Ribonuclease Inhibitor"/>
    <property type="match status" value="1"/>
</dbReference>
<dbReference type="VEuPathDB" id="VectorBase:CSON002116"/>
<evidence type="ECO:0000313" key="2">
    <source>
        <dbReference type="EMBL" id="SSX20650.1"/>
    </source>
</evidence>
<dbReference type="Pfam" id="PF13306">
    <property type="entry name" value="LRR_5"/>
    <property type="match status" value="1"/>
</dbReference>
<proteinExistence type="predicted"/>
<dbReference type="EMBL" id="UFQT01000134">
    <property type="protein sequence ID" value="SSX20650.1"/>
    <property type="molecule type" value="Genomic_DNA"/>
</dbReference>
<accession>A0A336LRS1</accession>
<organism evidence="2">
    <name type="scientific">Culicoides sonorensis</name>
    <name type="common">Biting midge</name>
    <dbReference type="NCBI Taxonomy" id="179676"/>
    <lineage>
        <taxon>Eukaryota</taxon>
        <taxon>Metazoa</taxon>
        <taxon>Ecdysozoa</taxon>
        <taxon>Arthropoda</taxon>
        <taxon>Hexapoda</taxon>
        <taxon>Insecta</taxon>
        <taxon>Pterygota</taxon>
        <taxon>Neoptera</taxon>
        <taxon>Endopterygota</taxon>
        <taxon>Diptera</taxon>
        <taxon>Nematocera</taxon>
        <taxon>Chironomoidea</taxon>
        <taxon>Ceratopogonidae</taxon>
        <taxon>Ceratopogoninae</taxon>
        <taxon>Culicoides</taxon>
        <taxon>Monoculicoides</taxon>
    </lineage>
</organism>
<dbReference type="AlphaFoldDB" id="A0A336LRS1"/>
<reference evidence="2" key="1">
    <citation type="submission" date="2018-07" db="EMBL/GenBank/DDBJ databases">
        <authorList>
            <person name="Quirk P.G."/>
            <person name="Krulwich T.A."/>
        </authorList>
    </citation>
    <scope>NUCLEOTIDE SEQUENCE</scope>
</reference>
<protein>
    <submittedName>
        <fullName evidence="2">CSON002116 protein</fullName>
    </submittedName>
</protein>